<sequence length="70" mass="7608">MLDFEAGRATSKRMQPGSRLVAVVSVLRNPQQEINYGSGKAVAGESIADAGEPLRVRWYGGSYLEIPLSR</sequence>
<dbReference type="EMBL" id="CP011129">
    <property type="protein sequence ID" value="ALN81384.1"/>
    <property type="molecule type" value="Genomic_DNA"/>
</dbReference>
<evidence type="ECO:0000313" key="1">
    <source>
        <dbReference type="EMBL" id="ALN81384.1"/>
    </source>
</evidence>
<protein>
    <submittedName>
        <fullName evidence="1">Hydrolase CocE/NonD family protein</fullName>
    </submittedName>
</protein>
<dbReference type="GO" id="GO:0016787">
    <property type="term" value="F:hydrolase activity"/>
    <property type="evidence" value="ECO:0007669"/>
    <property type="project" value="UniProtKB-KW"/>
</dbReference>
<accession>A0A0S2FCU8</accession>
<dbReference type="PATRIC" id="fig|84531.8.peg.3275"/>
<name>A0A0S2FCU8_LYSAN</name>
<keyword evidence="2" id="KW-1185">Reference proteome</keyword>
<gene>
    <name evidence="1" type="ORF">LA76x_3257</name>
</gene>
<dbReference type="eggNOG" id="COG2936">
    <property type="taxonomic scope" value="Bacteria"/>
</dbReference>
<dbReference type="KEGG" id="lab:LA76x_3257"/>
<organism evidence="1 2">
    <name type="scientific">Lysobacter antibioticus</name>
    <dbReference type="NCBI Taxonomy" id="84531"/>
    <lineage>
        <taxon>Bacteria</taxon>
        <taxon>Pseudomonadati</taxon>
        <taxon>Pseudomonadota</taxon>
        <taxon>Gammaproteobacteria</taxon>
        <taxon>Lysobacterales</taxon>
        <taxon>Lysobacteraceae</taxon>
        <taxon>Lysobacter</taxon>
    </lineage>
</organism>
<dbReference type="STRING" id="84531.LA76x_3257"/>
<evidence type="ECO:0000313" key="2">
    <source>
        <dbReference type="Proteomes" id="UP000060787"/>
    </source>
</evidence>
<dbReference type="Proteomes" id="UP000060787">
    <property type="component" value="Chromosome"/>
</dbReference>
<keyword evidence="1" id="KW-0378">Hydrolase</keyword>
<reference evidence="1 2" key="1">
    <citation type="journal article" date="2015" name="BMC Genomics">
        <title>Comparative genomics and metabolic profiling of the genus Lysobacter.</title>
        <authorList>
            <person name="de Bruijn I."/>
            <person name="Cheng X."/>
            <person name="de Jager V."/>
            <person name="Exposito R.G."/>
            <person name="Watrous J."/>
            <person name="Patel N."/>
            <person name="Postma J."/>
            <person name="Dorrestein P.C."/>
            <person name="Kobayashi D."/>
            <person name="Raaijmakers J.M."/>
        </authorList>
    </citation>
    <scope>NUCLEOTIDE SEQUENCE [LARGE SCALE GENOMIC DNA]</scope>
    <source>
        <strain evidence="1 2">76</strain>
    </source>
</reference>
<dbReference type="AlphaFoldDB" id="A0A0S2FCU8"/>
<proteinExistence type="predicted"/>